<feature type="region of interest" description="Disordered" evidence="1">
    <location>
        <begin position="142"/>
        <end position="234"/>
    </location>
</feature>
<protein>
    <submittedName>
        <fullName evidence="2">Uncharacterized protein</fullName>
    </submittedName>
</protein>
<name>A0A176W1U6_MARPO</name>
<keyword evidence="3" id="KW-1185">Reference proteome</keyword>
<evidence type="ECO:0000313" key="3">
    <source>
        <dbReference type="Proteomes" id="UP000077202"/>
    </source>
</evidence>
<organism evidence="2 3">
    <name type="scientific">Marchantia polymorpha subsp. ruderalis</name>
    <dbReference type="NCBI Taxonomy" id="1480154"/>
    <lineage>
        <taxon>Eukaryota</taxon>
        <taxon>Viridiplantae</taxon>
        <taxon>Streptophyta</taxon>
        <taxon>Embryophyta</taxon>
        <taxon>Marchantiophyta</taxon>
        <taxon>Marchantiopsida</taxon>
        <taxon>Marchantiidae</taxon>
        <taxon>Marchantiales</taxon>
        <taxon>Marchantiaceae</taxon>
        <taxon>Marchantia</taxon>
    </lineage>
</organism>
<reference evidence="2" key="1">
    <citation type="submission" date="2016-03" db="EMBL/GenBank/DDBJ databases">
        <title>Mechanisms controlling the formation of the plant cell surface in tip-growing cells are functionally conserved among land plants.</title>
        <authorList>
            <person name="Honkanen S."/>
            <person name="Jones V.A."/>
            <person name="Morieri G."/>
            <person name="Champion C."/>
            <person name="Hetherington A.J."/>
            <person name="Kelly S."/>
            <person name="Saint-Marcoux D."/>
            <person name="Proust H."/>
            <person name="Prescott H."/>
            <person name="Dolan L."/>
        </authorList>
    </citation>
    <scope>NUCLEOTIDE SEQUENCE [LARGE SCALE GENOMIC DNA]</scope>
    <source>
        <tissue evidence="2">Whole gametophyte</tissue>
    </source>
</reference>
<evidence type="ECO:0000313" key="2">
    <source>
        <dbReference type="EMBL" id="OAE26999.1"/>
    </source>
</evidence>
<gene>
    <name evidence="2" type="ORF">AXG93_1774s1080</name>
</gene>
<dbReference type="AlphaFoldDB" id="A0A176W1U6"/>
<sequence length="234" mass="24970">MIIDRRNPWGTESPSCHDIGSPHAAAIPAHCELLASLSLSIRPPPRSTPSATNRQGRFFAAGVGRAHITTSPWRASIGGTDFFLVVVSNRRSVESIEAIDSGSHQALIRRYISVDPSNPRLQSQQRQRSTAAENRLVATELRAAAEPEEERSADELASSNVTSRPDPSAAHSPIATTDTTTTTTSGSPNSPNSRRHHHHHAIPTPEAASSSCASLQIPPPPPLPQLTTKSASLV</sequence>
<dbReference type="Proteomes" id="UP000077202">
    <property type="component" value="Unassembled WGS sequence"/>
</dbReference>
<accession>A0A176W1U6</accession>
<feature type="compositionally biased region" description="Low complexity" evidence="1">
    <location>
        <begin position="176"/>
        <end position="192"/>
    </location>
</feature>
<dbReference type="EMBL" id="LVLJ01002001">
    <property type="protein sequence ID" value="OAE26999.1"/>
    <property type="molecule type" value="Genomic_DNA"/>
</dbReference>
<evidence type="ECO:0000256" key="1">
    <source>
        <dbReference type="SAM" id="MobiDB-lite"/>
    </source>
</evidence>
<proteinExistence type="predicted"/>
<comment type="caution">
    <text evidence="2">The sequence shown here is derived from an EMBL/GenBank/DDBJ whole genome shotgun (WGS) entry which is preliminary data.</text>
</comment>